<dbReference type="GeneID" id="28766652"/>
<evidence type="ECO:0008006" key="3">
    <source>
        <dbReference type="Google" id="ProtNLM"/>
    </source>
</evidence>
<dbReference type="PANTHER" id="PTHR21174">
    <property type="match status" value="1"/>
</dbReference>
<sequence>MDARTIHIPDHIKQCYQQPNRHYHNLGHVAHMLRLVPDDHPHMLELVYATWLHDCVYDPKAAHSKNEGESIRTWRSHVEENEGLSKIKDIVSLMIECTMTHKPPYEPPADEAQIELINRFLDMDMDILAFSREGYLGYAKKVRREYAHLTDEQFRKGRAAFLRSAIDKGNVFPLDENPGKNEIALGNMKAEP</sequence>
<organism evidence="1 2">
    <name type="scientific">Paraphaeosphaeria sporulosa</name>
    <dbReference type="NCBI Taxonomy" id="1460663"/>
    <lineage>
        <taxon>Eukaryota</taxon>
        <taxon>Fungi</taxon>
        <taxon>Dikarya</taxon>
        <taxon>Ascomycota</taxon>
        <taxon>Pezizomycotina</taxon>
        <taxon>Dothideomycetes</taxon>
        <taxon>Pleosporomycetidae</taxon>
        <taxon>Pleosporales</taxon>
        <taxon>Massarineae</taxon>
        <taxon>Didymosphaeriaceae</taxon>
        <taxon>Paraphaeosphaeria</taxon>
    </lineage>
</organism>
<dbReference type="InParanoid" id="A0A177C5M0"/>
<reference evidence="1 2" key="1">
    <citation type="submission" date="2016-05" db="EMBL/GenBank/DDBJ databases">
        <title>Comparative analysis of secretome profiles of manganese(II)-oxidizing ascomycete fungi.</title>
        <authorList>
            <consortium name="DOE Joint Genome Institute"/>
            <person name="Zeiner C.A."/>
            <person name="Purvine S.O."/>
            <person name="Zink E.M."/>
            <person name="Wu S."/>
            <person name="Pasa-Tolic L."/>
            <person name="Chaput D.L."/>
            <person name="Haridas S."/>
            <person name="Grigoriev I.V."/>
            <person name="Santelli C.M."/>
            <person name="Hansel C.M."/>
        </authorList>
    </citation>
    <scope>NUCLEOTIDE SEQUENCE [LARGE SCALE GENOMIC DNA]</scope>
    <source>
        <strain evidence="1 2">AP3s5-JAC2a</strain>
    </source>
</reference>
<dbReference type="SUPFAM" id="SSF109604">
    <property type="entry name" value="HD-domain/PDEase-like"/>
    <property type="match status" value="1"/>
</dbReference>
<evidence type="ECO:0000313" key="2">
    <source>
        <dbReference type="Proteomes" id="UP000077069"/>
    </source>
</evidence>
<dbReference type="AlphaFoldDB" id="A0A177C5M0"/>
<dbReference type="InterPro" id="IPR009218">
    <property type="entry name" value="HD_phosphohydro"/>
</dbReference>
<gene>
    <name evidence="1" type="ORF">CC84DRAFT_1220430</name>
</gene>
<accession>A0A177C5M0</accession>
<evidence type="ECO:0000313" key="1">
    <source>
        <dbReference type="EMBL" id="OAG02068.1"/>
    </source>
</evidence>
<keyword evidence="2" id="KW-1185">Reference proteome</keyword>
<dbReference type="PANTHER" id="PTHR21174:SF0">
    <property type="entry name" value="HD PHOSPHOHYDROLASE FAMILY PROTEIN-RELATED"/>
    <property type="match status" value="1"/>
</dbReference>
<proteinExistence type="predicted"/>
<dbReference type="Proteomes" id="UP000077069">
    <property type="component" value="Unassembled WGS sequence"/>
</dbReference>
<name>A0A177C5M0_9PLEO</name>
<protein>
    <recommendedName>
        <fullName evidence="3">HD domain-containing protein</fullName>
    </recommendedName>
</protein>
<dbReference type="OrthoDB" id="330671at2759"/>
<dbReference type="EMBL" id="KV441556">
    <property type="protein sequence ID" value="OAG02068.1"/>
    <property type="molecule type" value="Genomic_DNA"/>
</dbReference>
<dbReference type="PIRSF" id="PIRSF035170">
    <property type="entry name" value="HD_phosphohydro"/>
    <property type="match status" value="1"/>
</dbReference>
<dbReference type="RefSeq" id="XP_018032433.1">
    <property type="nucleotide sequence ID" value="XM_018183166.1"/>
</dbReference>